<feature type="region of interest" description="Disordered" evidence="1">
    <location>
        <begin position="129"/>
        <end position="151"/>
    </location>
</feature>
<dbReference type="InterPro" id="IPR018643">
    <property type="entry name" value="DUF2069_membrane"/>
</dbReference>
<feature type="transmembrane region" description="Helical" evidence="2">
    <location>
        <begin position="38"/>
        <end position="56"/>
    </location>
</feature>
<name>L8J831_9GAMM</name>
<dbReference type="OrthoDB" id="5569826at2"/>
<dbReference type="Proteomes" id="UP000011134">
    <property type="component" value="Unassembled WGS sequence"/>
</dbReference>
<proteinExistence type="predicted"/>
<evidence type="ECO:0000313" key="3">
    <source>
        <dbReference type="EMBL" id="ELR64328.1"/>
    </source>
</evidence>
<keyword evidence="2" id="KW-1133">Transmembrane helix</keyword>
<gene>
    <name evidence="3" type="ORF">C942_02600</name>
</gene>
<feature type="transmembrane region" description="Helical" evidence="2">
    <location>
        <begin position="12"/>
        <end position="32"/>
    </location>
</feature>
<reference evidence="3 4" key="1">
    <citation type="submission" date="2012-12" db="EMBL/GenBank/DDBJ databases">
        <title>Genome Assembly of Photobacterium sp. AK15.</title>
        <authorList>
            <person name="Khatri I."/>
            <person name="Vaidya B."/>
            <person name="Srinivas T.N.R."/>
            <person name="Subramanian S."/>
            <person name="Pinnaka A."/>
        </authorList>
    </citation>
    <scope>NUCLEOTIDE SEQUENCE [LARGE SCALE GENOMIC DNA]</scope>
    <source>
        <strain evidence="3 4">AK15</strain>
    </source>
</reference>
<evidence type="ECO:0000256" key="1">
    <source>
        <dbReference type="SAM" id="MobiDB-lite"/>
    </source>
</evidence>
<keyword evidence="4" id="KW-1185">Reference proteome</keyword>
<keyword evidence="2" id="KW-0812">Transmembrane</keyword>
<keyword evidence="2" id="KW-0472">Membrane</keyword>
<accession>L8J831</accession>
<dbReference type="PATRIC" id="fig|1056511.3.peg.3675"/>
<comment type="caution">
    <text evidence="3">The sequence shown here is derived from an EMBL/GenBank/DDBJ whole genome shotgun (WGS) entry which is preliminary data.</text>
</comment>
<organism evidence="3 4">
    <name type="scientific">Photobacterium marinum</name>
    <dbReference type="NCBI Taxonomy" id="1056511"/>
    <lineage>
        <taxon>Bacteria</taxon>
        <taxon>Pseudomonadati</taxon>
        <taxon>Pseudomonadota</taxon>
        <taxon>Gammaproteobacteria</taxon>
        <taxon>Vibrionales</taxon>
        <taxon>Vibrionaceae</taxon>
        <taxon>Photobacterium</taxon>
    </lineage>
</organism>
<protein>
    <recommendedName>
        <fullName evidence="5">DUF2069 domain-containing protein</fullName>
    </recommendedName>
</protein>
<evidence type="ECO:0008006" key="5">
    <source>
        <dbReference type="Google" id="ProtNLM"/>
    </source>
</evidence>
<dbReference type="AlphaFoldDB" id="L8J831"/>
<dbReference type="RefSeq" id="WP_007468353.1">
    <property type="nucleotide sequence ID" value="NZ_AMZO01000029.1"/>
</dbReference>
<feature type="transmembrane region" description="Helical" evidence="2">
    <location>
        <begin position="93"/>
        <end position="113"/>
    </location>
</feature>
<evidence type="ECO:0000256" key="2">
    <source>
        <dbReference type="SAM" id="Phobius"/>
    </source>
</evidence>
<evidence type="ECO:0000313" key="4">
    <source>
        <dbReference type="Proteomes" id="UP000011134"/>
    </source>
</evidence>
<feature type="transmembrane region" description="Helical" evidence="2">
    <location>
        <begin position="68"/>
        <end position="87"/>
    </location>
</feature>
<sequence length="151" mass="17179">MKPMSKSTQNLRYFALTANLSLILWVGLWQSTISPHPHLNNFILAGVWVLPMLLPLKGILQGKPYTHAWANFILMLYFLHALTILWVDDGERLLAMVELGLASSAFVANILFARNRGRELGNKLKKLSQVEKEERAAHEEKTTSKTEKPNR</sequence>
<dbReference type="EMBL" id="AMZO01000029">
    <property type="protein sequence ID" value="ELR64328.1"/>
    <property type="molecule type" value="Genomic_DNA"/>
</dbReference>
<dbReference type="Pfam" id="PF09842">
    <property type="entry name" value="DUF2069"/>
    <property type="match status" value="1"/>
</dbReference>